<protein>
    <recommendedName>
        <fullName evidence="3">C2H2-type domain-containing protein</fullName>
    </recommendedName>
</protein>
<name>A0ABW2MED9_9ACTN</name>
<accession>A0ABW2MED9</accession>
<evidence type="ECO:0008006" key="3">
    <source>
        <dbReference type="Google" id="ProtNLM"/>
    </source>
</evidence>
<reference evidence="2" key="1">
    <citation type="journal article" date="2019" name="Int. J. Syst. Evol. Microbiol.">
        <title>The Global Catalogue of Microorganisms (GCM) 10K type strain sequencing project: providing services to taxonomists for standard genome sequencing and annotation.</title>
        <authorList>
            <consortium name="The Broad Institute Genomics Platform"/>
            <consortium name="The Broad Institute Genome Sequencing Center for Infectious Disease"/>
            <person name="Wu L."/>
            <person name="Ma J."/>
        </authorList>
    </citation>
    <scope>NUCLEOTIDE SEQUENCE [LARGE SCALE GENOMIC DNA]</scope>
    <source>
        <strain evidence="2">ICMP 19430</strain>
    </source>
</reference>
<gene>
    <name evidence="1" type="ORF">ACFQW9_14610</name>
</gene>
<sequence>MQPLSCRACGVGVLVEKHSLAHTSVQWHTDASGCPEFAALRISGTLPVTEIVPTCVRLRDSIESAVRSGELAVPE</sequence>
<dbReference type="EMBL" id="JBHTCK010000003">
    <property type="protein sequence ID" value="MFC7351872.1"/>
    <property type="molecule type" value="Genomic_DNA"/>
</dbReference>
<dbReference type="Proteomes" id="UP001596509">
    <property type="component" value="Unassembled WGS sequence"/>
</dbReference>
<proteinExistence type="predicted"/>
<organism evidence="1 2">
    <name type="scientific">Streptomyces caviscabies</name>
    <dbReference type="NCBI Taxonomy" id="90079"/>
    <lineage>
        <taxon>Bacteria</taxon>
        <taxon>Bacillati</taxon>
        <taxon>Actinomycetota</taxon>
        <taxon>Actinomycetes</taxon>
        <taxon>Kitasatosporales</taxon>
        <taxon>Streptomycetaceae</taxon>
        <taxon>Streptomyces</taxon>
    </lineage>
</organism>
<dbReference type="RefSeq" id="WP_249626608.1">
    <property type="nucleotide sequence ID" value="NZ_JBPJFS010000001.1"/>
</dbReference>
<keyword evidence="2" id="KW-1185">Reference proteome</keyword>
<evidence type="ECO:0000313" key="1">
    <source>
        <dbReference type="EMBL" id="MFC7351872.1"/>
    </source>
</evidence>
<comment type="caution">
    <text evidence="1">The sequence shown here is derived from an EMBL/GenBank/DDBJ whole genome shotgun (WGS) entry which is preliminary data.</text>
</comment>
<evidence type="ECO:0000313" key="2">
    <source>
        <dbReference type="Proteomes" id="UP001596509"/>
    </source>
</evidence>